<dbReference type="EMBL" id="RSCK01000003">
    <property type="protein sequence ID" value="RUT14107.1"/>
    <property type="molecule type" value="Genomic_DNA"/>
</dbReference>
<name>A0AB37URW8_9CYAN</name>
<keyword evidence="3" id="KW-1185">Reference proteome</keyword>
<dbReference type="AlphaFoldDB" id="A0AB37URW8"/>
<evidence type="ECO:0000313" key="2">
    <source>
        <dbReference type="EMBL" id="RUT14107.1"/>
    </source>
</evidence>
<keyword evidence="1" id="KW-0812">Transmembrane</keyword>
<accession>A0AB37URW8</accession>
<comment type="caution">
    <text evidence="2">The sequence shown here is derived from an EMBL/GenBank/DDBJ whole genome shotgun (WGS) entry which is preliminary data.</text>
</comment>
<evidence type="ECO:0000256" key="1">
    <source>
        <dbReference type="SAM" id="Phobius"/>
    </source>
</evidence>
<keyword evidence="1" id="KW-0472">Membrane</keyword>
<keyword evidence="1" id="KW-1133">Transmembrane helix</keyword>
<proteinExistence type="predicted"/>
<feature type="transmembrane region" description="Helical" evidence="1">
    <location>
        <begin position="45"/>
        <end position="64"/>
    </location>
</feature>
<organism evidence="2 3">
    <name type="scientific">Chroococcidiopsis cubana SAG 39.79</name>
    <dbReference type="NCBI Taxonomy" id="388085"/>
    <lineage>
        <taxon>Bacteria</taxon>
        <taxon>Bacillati</taxon>
        <taxon>Cyanobacteriota</taxon>
        <taxon>Cyanophyceae</taxon>
        <taxon>Chroococcidiopsidales</taxon>
        <taxon>Chroococcidiopsidaceae</taxon>
        <taxon>Chroococcidiopsis</taxon>
    </lineage>
</organism>
<evidence type="ECO:0000313" key="3">
    <source>
        <dbReference type="Proteomes" id="UP000282574"/>
    </source>
</evidence>
<dbReference type="Proteomes" id="UP000282574">
    <property type="component" value="Unassembled WGS sequence"/>
</dbReference>
<protein>
    <submittedName>
        <fullName evidence="2">Uncharacterized protein</fullName>
    </submittedName>
</protein>
<dbReference type="RefSeq" id="WP_127022330.1">
    <property type="nucleotide sequence ID" value="NZ_JAVKZF010000005.1"/>
</dbReference>
<gene>
    <name evidence="2" type="ORF">DSM107010_05900</name>
</gene>
<sequence length="95" mass="10962">MLVIVLCRFYVPIVKQKSKVFYQSWERPASDRKALAFTGWGSRKIPAGAIASFFGAIVANFYYYRKQAKLKTVIITVLERNEPRNSLLTTTYYSN</sequence>
<reference evidence="2 3" key="1">
    <citation type="journal article" date="2019" name="Genome Biol. Evol.">
        <title>Day and night: Metabolic profiles and evolutionary relationships of six axenic non-marine cyanobacteria.</title>
        <authorList>
            <person name="Will S.E."/>
            <person name="Henke P."/>
            <person name="Boedeker C."/>
            <person name="Huang S."/>
            <person name="Brinkmann H."/>
            <person name="Rohde M."/>
            <person name="Jarek M."/>
            <person name="Friedl T."/>
            <person name="Seufert S."/>
            <person name="Schumacher M."/>
            <person name="Overmann J."/>
            <person name="Neumann-Schaal M."/>
            <person name="Petersen J."/>
        </authorList>
    </citation>
    <scope>NUCLEOTIDE SEQUENCE [LARGE SCALE GENOMIC DNA]</scope>
    <source>
        <strain evidence="2 3">SAG 39.79</strain>
    </source>
</reference>